<dbReference type="Gene3D" id="3.90.1200.10">
    <property type="match status" value="1"/>
</dbReference>
<dbReference type="RefSeq" id="WP_271419004.1">
    <property type="nucleotide sequence ID" value="NZ_CP115668.1"/>
</dbReference>
<name>A0ABY7R1M2_9ACTN</name>
<organism evidence="1 2">
    <name type="scientific">Cutibacterium equinum</name>
    <dbReference type="NCBI Taxonomy" id="3016342"/>
    <lineage>
        <taxon>Bacteria</taxon>
        <taxon>Bacillati</taxon>
        <taxon>Actinomycetota</taxon>
        <taxon>Actinomycetes</taxon>
        <taxon>Propionibacteriales</taxon>
        <taxon>Propionibacteriaceae</taxon>
        <taxon>Cutibacterium</taxon>
    </lineage>
</organism>
<gene>
    <name evidence="1" type="ORF">O6R08_05025</name>
</gene>
<protein>
    <submittedName>
        <fullName evidence="1">Phosphotransferase</fullName>
    </submittedName>
</protein>
<reference evidence="1 2" key="1">
    <citation type="submission" date="2023-01" db="EMBL/GenBank/DDBJ databases">
        <authorList>
            <person name="Lee S.H."/>
            <person name="Jung H.S."/>
            <person name="Yun J.U."/>
        </authorList>
    </citation>
    <scope>NUCLEOTIDE SEQUENCE [LARGE SCALE GENOMIC DNA]</scope>
    <source>
        <strain evidence="1 2">CBA3108</strain>
    </source>
</reference>
<dbReference type="SUPFAM" id="SSF56112">
    <property type="entry name" value="Protein kinase-like (PK-like)"/>
    <property type="match status" value="1"/>
</dbReference>
<evidence type="ECO:0000313" key="2">
    <source>
        <dbReference type="Proteomes" id="UP001212097"/>
    </source>
</evidence>
<dbReference type="InterPro" id="IPR011009">
    <property type="entry name" value="Kinase-like_dom_sf"/>
</dbReference>
<proteinExistence type="predicted"/>
<dbReference type="EMBL" id="CP115668">
    <property type="protein sequence ID" value="WCC80825.1"/>
    <property type="molecule type" value="Genomic_DNA"/>
</dbReference>
<keyword evidence="2" id="KW-1185">Reference proteome</keyword>
<dbReference type="Proteomes" id="UP001212097">
    <property type="component" value="Chromosome"/>
</dbReference>
<accession>A0ABY7R1M2</accession>
<evidence type="ECO:0000313" key="1">
    <source>
        <dbReference type="EMBL" id="WCC80825.1"/>
    </source>
</evidence>
<reference evidence="1 2" key="2">
    <citation type="submission" date="2023-06" db="EMBL/GenBank/DDBJ databases">
        <title>The Gram-positive Non-spore-bearing Anaerobic Bacilli of Human Feces.</title>
        <authorList>
            <person name="Eggerth A.H."/>
        </authorList>
    </citation>
    <scope>NUCLEOTIDE SEQUENCE [LARGE SCALE GENOMIC DNA]</scope>
    <source>
        <strain evidence="1 2">CBA3108</strain>
    </source>
</reference>
<sequence>MTAWDDAQVRDRMWDHISTARWFSGKGRGGTLARLLPLAPVVDLDDLTVLPVIAMVCYPQAPEEYYQLLLALRPGTRDGLAQLHVNGETVTVTDAIADQECLTVWARTILEADPHAADGTWQVHRRLDPPEPVRSVDVFGGEQSNTSIMVGDAIMIKVFRRLEPGDNLDIAIHGALNDAGVSSVAKLYGHISGQIPADEDINTDLAMIVERLPQPQDGWELICEKAAVLEDVTDLVADLGRCLRTTHAALEHTFDTAEVDGNQIADDMVRRLDAAVAAAPALEPHRDVLATRFEKLRGRRLAAQQVHGDFHLGQTLLTPDGWRIIDFEGEPLKPLTERRLPDSRWRDVAGMMRSLSYATSAHAEPTAPQTLAWAQRARDAFLDGYGRPDDAESDVLAAYEADKAGYETVYETLNRPTWIDIPLSAIRAMEQDG</sequence>